<name>A0A9D1STU1_9FIRM</name>
<dbReference type="InterPro" id="IPR012925">
    <property type="entry name" value="TipAS_dom"/>
</dbReference>
<reference evidence="6" key="2">
    <citation type="journal article" date="2021" name="PeerJ">
        <title>Extensive microbial diversity within the chicken gut microbiome revealed by metagenomics and culture.</title>
        <authorList>
            <person name="Gilroy R."/>
            <person name="Ravi A."/>
            <person name="Getino M."/>
            <person name="Pursley I."/>
            <person name="Horton D.L."/>
            <person name="Alikhan N.F."/>
            <person name="Baker D."/>
            <person name="Gharbi K."/>
            <person name="Hall N."/>
            <person name="Watson M."/>
            <person name="Adriaenssens E.M."/>
            <person name="Foster-Nyarko E."/>
            <person name="Jarju S."/>
            <person name="Secka A."/>
            <person name="Antonio M."/>
            <person name="Oren A."/>
            <person name="Chaudhuri R.R."/>
            <person name="La Ragione R."/>
            <person name="Hildebrand F."/>
            <person name="Pallen M.J."/>
        </authorList>
    </citation>
    <scope>NUCLEOTIDE SEQUENCE</scope>
    <source>
        <strain evidence="6">ChiGjej2B2-16831</strain>
    </source>
</reference>
<evidence type="ECO:0000256" key="1">
    <source>
        <dbReference type="ARBA" id="ARBA00023015"/>
    </source>
</evidence>
<dbReference type="Pfam" id="PF07739">
    <property type="entry name" value="TipAS"/>
    <property type="match status" value="1"/>
</dbReference>
<organism evidence="6 7">
    <name type="scientific">Candidatus Aphodomorpha intestinavium</name>
    <dbReference type="NCBI Taxonomy" id="2840672"/>
    <lineage>
        <taxon>Bacteria</taxon>
        <taxon>Bacillati</taxon>
        <taxon>Bacillota</taxon>
        <taxon>Clostridia</taxon>
        <taxon>Eubacteriales</taxon>
        <taxon>Candidatus Aphodomorpha</taxon>
    </lineage>
</organism>
<dbReference type="InterPro" id="IPR036244">
    <property type="entry name" value="TipA-like_antibiotic-bd"/>
</dbReference>
<evidence type="ECO:0000256" key="4">
    <source>
        <dbReference type="ARBA" id="ARBA00023163"/>
    </source>
</evidence>
<dbReference type="Pfam" id="PF13411">
    <property type="entry name" value="MerR_1"/>
    <property type="match status" value="1"/>
</dbReference>
<dbReference type="PROSITE" id="PS50937">
    <property type="entry name" value="HTH_MERR_2"/>
    <property type="match status" value="1"/>
</dbReference>
<proteinExistence type="predicted"/>
<evidence type="ECO:0000256" key="3">
    <source>
        <dbReference type="ARBA" id="ARBA00023159"/>
    </source>
</evidence>
<gene>
    <name evidence="6" type="ORF">IAD24_05515</name>
</gene>
<dbReference type="PANTHER" id="PTHR30204:SF90">
    <property type="entry name" value="HTH-TYPE TRANSCRIPTIONAL ACTIVATOR MTA"/>
    <property type="match status" value="1"/>
</dbReference>
<evidence type="ECO:0000313" key="6">
    <source>
        <dbReference type="EMBL" id="HIU94602.1"/>
    </source>
</evidence>
<dbReference type="Proteomes" id="UP000824128">
    <property type="component" value="Unassembled WGS sequence"/>
</dbReference>
<dbReference type="SMART" id="SM00422">
    <property type="entry name" value="HTH_MERR"/>
    <property type="match status" value="1"/>
</dbReference>
<dbReference type="Gene3D" id="1.10.1660.10">
    <property type="match status" value="1"/>
</dbReference>
<accession>A0A9D1STU1</accession>
<keyword evidence="4" id="KW-0804">Transcription</keyword>
<dbReference type="PRINTS" id="PR00040">
    <property type="entry name" value="HTHMERR"/>
</dbReference>
<dbReference type="SUPFAM" id="SSF46955">
    <property type="entry name" value="Putative DNA-binding domain"/>
    <property type="match status" value="1"/>
</dbReference>
<dbReference type="GO" id="GO:0003677">
    <property type="term" value="F:DNA binding"/>
    <property type="evidence" value="ECO:0007669"/>
    <property type="project" value="UniProtKB-KW"/>
</dbReference>
<evidence type="ECO:0000259" key="5">
    <source>
        <dbReference type="PROSITE" id="PS50937"/>
    </source>
</evidence>
<sequence>MKTVREVSRMTGVSVRALHHYDTIGLLKPSGVTPAGYRLYDDEALRRLQMILLFRELDVPLGEIRRLLDDPAFDRRAALERQLTLLRARRERIDGLIALVHELRAEDGAEPDLAALAPGHQEPDPPEAPAHGAVQACAAHGCADGDAALLAQFAALGRLRPLPPGDAAVQRQVERLRCYISSNYFSCTLDVFESLGGLYASDAFSGTIDGAGGAGTAAFIAAAISAYCRTAARRA</sequence>
<dbReference type="GO" id="GO:0003700">
    <property type="term" value="F:DNA-binding transcription factor activity"/>
    <property type="evidence" value="ECO:0007669"/>
    <property type="project" value="InterPro"/>
</dbReference>
<feature type="domain" description="HTH merR-type" evidence="5">
    <location>
        <begin position="1"/>
        <end position="70"/>
    </location>
</feature>
<reference evidence="6" key="1">
    <citation type="submission" date="2020-10" db="EMBL/GenBank/DDBJ databases">
        <authorList>
            <person name="Gilroy R."/>
        </authorList>
    </citation>
    <scope>NUCLEOTIDE SEQUENCE</scope>
    <source>
        <strain evidence="6">ChiGjej2B2-16831</strain>
    </source>
</reference>
<dbReference type="InterPro" id="IPR000551">
    <property type="entry name" value="MerR-type_HTH_dom"/>
</dbReference>
<dbReference type="Gene3D" id="1.10.490.50">
    <property type="entry name" value="Antibiotic binding domain of TipA-like multidrug resistance regulators"/>
    <property type="match status" value="1"/>
</dbReference>
<dbReference type="AlphaFoldDB" id="A0A9D1STU1"/>
<dbReference type="InterPro" id="IPR009061">
    <property type="entry name" value="DNA-bd_dom_put_sf"/>
</dbReference>
<dbReference type="CDD" id="cd01106">
    <property type="entry name" value="HTH_TipAL-Mta"/>
    <property type="match status" value="1"/>
</dbReference>
<evidence type="ECO:0000313" key="7">
    <source>
        <dbReference type="Proteomes" id="UP000824128"/>
    </source>
</evidence>
<comment type="caution">
    <text evidence="6">The sequence shown here is derived from an EMBL/GenBank/DDBJ whole genome shotgun (WGS) entry which is preliminary data.</text>
</comment>
<dbReference type="SUPFAM" id="SSF89082">
    <property type="entry name" value="Antibiotic binding domain of TipA-like multidrug resistance regulators"/>
    <property type="match status" value="1"/>
</dbReference>
<protein>
    <submittedName>
        <fullName evidence="6">MerR family transcriptional regulator</fullName>
    </submittedName>
</protein>
<dbReference type="PANTHER" id="PTHR30204">
    <property type="entry name" value="REDOX-CYCLING DRUG-SENSING TRANSCRIPTIONAL ACTIVATOR SOXR"/>
    <property type="match status" value="1"/>
</dbReference>
<keyword evidence="1" id="KW-0805">Transcription regulation</keyword>
<evidence type="ECO:0000256" key="2">
    <source>
        <dbReference type="ARBA" id="ARBA00023125"/>
    </source>
</evidence>
<dbReference type="EMBL" id="DVNZ01000173">
    <property type="protein sequence ID" value="HIU94602.1"/>
    <property type="molecule type" value="Genomic_DNA"/>
</dbReference>
<keyword evidence="2" id="KW-0238">DNA-binding</keyword>
<keyword evidence="3" id="KW-0010">Activator</keyword>
<dbReference type="InterPro" id="IPR047057">
    <property type="entry name" value="MerR_fam"/>
</dbReference>